<keyword evidence="10" id="KW-1015">Disulfide bond</keyword>
<dbReference type="Pfam" id="PF20258">
    <property type="entry name" value="tRNA_Me_trans_C"/>
    <property type="match status" value="1"/>
</dbReference>
<dbReference type="FunFam" id="3.40.50.620:FF:000115">
    <property type="entry name" value="tRNA-specific 2-thiouridylase MnmA"/>
    <property type="match status" value="1"/>
</dbReference>
<dbReference type="NCBIfam" id="NF001138">
    <property type="entry name" value="PRK00143.1"/>
    <property type="match status" value="1"/>
</dbReference>
<evidence type="ECO:0000259" key="12">
    <source>
        <dbReference type="Pfam" id="PF20258"/>
    </source>
</evidence>
<keyword evidence="6" id="KW-0819">tRNA processing</keyword>
<dbReference type="GO" id="GO:0005524">
    <property type="term" value="F:ATP binding"/>
    <property type="evidence" value="ECO:0007669"/>
    <property type="project" value="UniProtKB-KW"/>
</dbReference>
<dbReference type="AlphaFoldDB" id="A0A8H7VDZ3"/>
<evidence type="ECO:0000256" key="3">
    <source>
        <dbReference type="ARBA" id="ARBA00011953"/>
    </source>
</evidence>
<evidence type="ECO:0000256" key="1">
    <source>
        <dbReference type="ARBA" id="ARBA00003986"/>
    </source>
</evidence>
<protein>
    <recommendedName>
        <fullName evidence="3">tRNA-5-taurinomethyluridine 2-sulfurtransferase</fullName>
        <ecNumber evidence="3">2.8.1.14</ecNumber>
    </recommendedName>
</protein>
<keyword evidence="5" id="KW-0808">Transferase</keyword>
<dbReference type="Pfam" id="PF03054">
    <property type="entry name" value="tRNA_Me_trans"/>
    <property type="match status" value="1"/>
</dbReference>
<dbReference type="Proteomes" id="UP000646827">
    <property type="component" value="Unassembled WGS sequence"/>
</dbReference>
<dbReference type="OrthoDB" id="3685at2759"/>
<evidence type="ECO:0000256" key="4">
    <source>
        <dbReference type="ARBA" id="ARBA00022555"/>
    </source>
</evidence>
<feature type="domain" description="tRNA-specific 2-thiouridylase MnmA-like C-terminal" evidence="12">
    <location>
        <begin position="329"/>
        <end position="414"/>
    </location>
</feature>
<dbReference type="Gene3D" id="2.30.30.280">
    <property type="entry name" value="Adenine nucleotide alpha hydrolases-like domains"/>
    <property type="match status" value="1"/>
</dbReference>
<dbReference type="InterPro" id="IPR004506">
    <property type="entry name" value="MnmA-like"/>
</dbReference>
<comment type="similarity">
    <text evidence="2">Belongs to the MnmA/TRMU family.</text>
</comment>
<dbReference type="PANTHER" id="PTHR11933:SF5">
    <property type="entry name" value="MITOCHONDRIAL TRNA-SPECIFIC 2-THIOURIDYLASE 1"/>
    <property type="match status" value="1"/>
</dbReference>
<dbReference type="Pfam" id="PF20259">
    <property type="entry name" value="tRNA_Me_trans_M"/>
    <property type="match status" value="1"/>
</dbReference>
<reference evidence="14 15" key="1">
    <citation type="submission" date="2020-12" db="EMBL/GenBank/DDBJ databases">
        <title>Metabolic potential, ecology and presence of endohyphal bacteria is reflected in genomic diversity of Mucoromycotina.</title>
        <authorList>
            <person name="Muszewska A."/>
            <person name="Okrasinska A."/>
            <person name="Steczkiewicz K."/>
            <person name="Drgas O."/>
            <person name="Orlowska M."/>
            <person name="Perlinska-Lenart U."/>
            <person name="Aleksandrzak-Piekarczyk T."/>
            <person name="Szatraj K."/>
            <person name="Zielenkiewicz U."/>
            <person name="Pilsyk S."/>
            <person name="Malc E."/>
            <person name="Mieczkowski P."/>
            <person name="Kruszewska J.S."/>
            <person name="Biernat P."/>
            <person name="Pawlowska J."/>
        </authorList>
    </citation>
    <scope>NUCLEOTIDE SEQUENCE [LARGE SCALE GENOMIC DNA]</scope>
    <source>
        <strain evidence="14 15">CBS 142.35</strain>
    </source>
</reference>
<dbReference type="InterPro" id="IPR046885">
    <property type="entry name" value="MnmA-like_C"/>
</dbReference>
<evidence type="ECO:0000256" key="5">
    <source>
        <dbReference type="ARBA" id="ARBA00022679"/>
    </source>
</evidence>
<comment type="catalytic activity">
    <reaction evidence="11">
        <text>5-taurinomethyluridine(34) in tRNA + S-sulfanyl-L-cysteinyl-[protein] + AH2 + ATP = 5-taurinomethyl-2-thiouridine(34) in tRNA + L-cysteinyl-[protein] + A + AMP + diphosphate + H(+)</text>
        <dbReference type="Rhea" id="RHEA:47040"/>
        <dbReference type="Rhea" id="RHEA-COMP:10131"/>
        <dbReference type="Rhea" id="RHEA-COMP:11726"/>
        <dbReference type="Rhea" id="RHEA-COMP:11732"/>
        <dbReference type="Rhea" id="RHEA-COMP:11733"/>
        <dbReference type="ChEBI" id="CHEBI:13193"/>
        <dbReference type="ChEBI" id="CHEBI:15378"/>
        <dbReference type="ChEBI" id="CHEBI:17499"/>
        <dbReference type="ChEBI" id="CHEBI:29950"/>
        <dbReference type="ChEBI" id="CHEBI:30616"/>
        <dbReference type="ChEBI" id="CHEBI:33019"/>
        <dbReference type="ChEBI" id="CHEBI:61963"/>
        <dbReference type="ChEBI" id="CHEBI:87171"/>
        <dbReference type="ChEBI" id="CHEBI:87172"/>
        <dbReference type="ChEBI" id="CHEBI:456215"/>
        <dbReference type="EC" id="2.8.1.14"/>
    </reaction>
</comment>
<keyword evidence="4" id="KW-0820">tRNA-binding</keyword>
<dbReference type="EMBL" id="JAEPRB010000345">
    <property type="protein sequence ID" value="KAG2216920.1"/>
    <property type="molecule type" value="Genomic_DNA"/>
</dbReference>
<dbReference type="PANTHER" id="PTHR11933">
    <property type="entry name" value="TRNA 5-METHYLAMINOMETHYL-2-THIOURIDYLATE -METHYLTRANSFERASE"/>
    <property type="match status" value="1"/>
</dbReference>
<feature type="domain" description="tRNA-specific 2-thiouridylase MnmA-like central" evidence="13">
    <location>
        <begin position="254"/>
        <end position="313"/>
    </location>
</feature>
<evidence type="ECO:0000256" key="8">
    <source>
        <dbReference type="ARBA" id="ARBA00022840"/>
    </source>
</evidence>
<dbReference type="CDD" id="cd01998">
    <property type="entry name" value="MnmA_TRMU-like"/>
    <property type="match status" value="1"/>
</dbReference>
<evidence type="ECO:0000313" key="14">
    <source>
        <dbReference type="EMBL" id="KAG2216920.1"/>
    </source>
</evidence>
<evidence type="ECO:0000256" key="10">
    <source>
        <dbReference type="ARBA" id="ARBA00023157"/>
    </source>
</evidence>
<sequence length="433" mass="49439">MHKQFILFQSQQRLILKELQQQRQLWLRRHFISTNTKHTNNNNEIHTLKPKPGDRVIVAMSGGVDSSVTAALLKSQGYRVQGIYMRNWDTSDERGECTSVQDWQDVQRTCELLKIDDCKQVNFVKEYWTDVFQQTIDDYAHGLTPNPDIQCNRHVKFGALLNQVPENTWLATGHYCRSMEGGKLYRGRDRKKDQSYFLSSVTSNAIQRTLFPLGEFQSKSQVKTMAHELGLHDIAKKRESMGICFIGQRRRFADFMSEYIDQAPGPAVDLQGRMIGQHQGLFKYTVGQASKICFGSDKWFVAEKRLNDNTLVCVPGSTHPALFHGSCTARDWIWIDKENTPQSLFKSIPSLDSNEEGVLVDAQVRYRMAPQKARLSKLQDGRYHLNFLNPIRAMAPGQQVVVYLDDWCLGGGTIQNIYNATTTTTTTTTTTIL</sequence>
<dbReference type="GO" id="GO:0016783">
    <property type="term" value="F:sulfurtransferase activity"/>
    <property type="evidence" value="ECO:0007669"/>
    <property type="project" value="InterPro"/>
</dbReference>
<evidence type="ECO:0000256" key="11">
    <source>
        <dbReference type="ARBA" id="ARBA00049564"/>
    </source>
</evidence>
<dbReference type="GO" id="GO:0002143">
    <property type="term" value="P:tRNA wobble position uridine thiolation"/>
    <property type="evidence" value="ECO:0007669"/>
    <property type="project" value="TreeGrafter"/>
</dbReference>
<keyword evidence="15" id="KW-1185">Reference proteome</keyword>
<organism evidence="14 15">
    <name type="scientific">Circinella minor</name>
    <dbReference type="NCBI Taxonomy" id="1195481"/>
    <lineage>
        <taxon>Eukaryota</taxon>
        <taxon>Fungi</taxon>
        <taxon>Fungi incertae sedis</taxon>
        <taxon>Mucoromycota</taxon>
        <taxon>Mucoromycotina</taxon>
        <taxon>Mucoromycetes</taxon>
        <taxon>Mucorales</taxon>
        <taxon>Lichtheimiaceae</taxon>
        <taxon>Circinella</taxon>
    </lineage>
</organism>
<dbReference type="GO" id="GO:0005739">
    <property type="term" value="C:mitochondrion"/>
    <property type="evidence" value="ECO:0007669"/>
    <property type="project" value="TreeGrafter"/>
</dbReference>
<dbReference type="Gene3D" id="2.40.30.10">
    <property type="entry name" value="Translation factors"/>
    <property type="match status" value="1"/>
</dbReference>
<keyword evidence="7" id="KW-0547">Nucleotide-binding</keyword>
<name>A0A8H7VDZ3_9FUNG</name>
<proteinExistence type="inferred from homology"/>
<evidence type="ECO:0000256" key="2">
    <source>
        <dbReference type="ARBA" id="ARBA00006191"/>
    </source>
</evidence>
<keyword evidence="8" id="KW-0067">ATP-binding</keyword>
<dbReference type="InterPro" id="IPR046884">
    <property type="entry name" value="MnmA-like_central"/>
</dbReference>
<evidence type="ECO:0000313" key="15">
    <source>
        <dbReference type="Proteomes" id="UP000646827"/>
    </source>
</evidence>
<dbReference type="Gene3D" id="3.40.50.620">
    <property type="entry name" value="HUPs"/>
    <property type="match status" value="1"/>
</dbReference>
<comment type="function">
    <text evidence="1">Catalyzes the 2-thiolation of uridine at the wobble position (U34) of mitochondrial tRNA(Lys), tRNA(Glu) and tRNA(Gln). Required for the formation of 5-taurinomethyl-2-thiouridine (tm5s2U) of mitochondrial tRNA(Lys), tRNA(Glu), and tRNA(Gln) at the wobble position. ATP is required to activate the C2 atom of the wobble base.</text>
</comment>
<gene>
    <name evidence="14" type="ORF">INT45_003183</name>
</gene>
<dbReference type="GO" id="GO:0000049">
    <property type="term" value="F:tRNA binding"/>
    <property type="evidence" value="ECO:0007669"/>
    <property type="project" value="UniProtKB-KW"/>
</dbReference>
<evidence type="ECO:0000256" key="7">
    <source>
        <dbReference type="ARBA" id="ARBA00022741"/>
    </source>
</evidence>
<accession>A0A8H7VDZ3</accession>
<evidence type="ECO:0000256" key="6">
    <source>
        <dbReference type="ARBA" id="ARBA00022694"/>
    </source>
</evidence>
<dbReference type="NCBIfam" id="TIGR00420">
    <property type="entry name" value="trmU"/>
    <property type="match status" value="1"/>
</dbReference>
<dbReference type="SUPFAM" id="SSF52402">
    <property type="entry name" value="Adenine nucleotide alpha hydrolases-like"/>
    <property type="match status" value="1"/>
</dbReference>
<dbReference type="InterPro" id="IPR014729">
    <property type="entry name" value="Rossmann-like_a/b/a_fold"/>
</dbReference>
<dbReference type="InterPro" id="IPR023382">
    <property type="entry name" value="MnmA-like_central_sf"/>
</dbReference>
<dbReference type="EC" id="2.8.1.14" evidence="3"/>
<keyword evidence="9" id="KW-0694">RNA-binding</keyword>
<dbReference type="HAMAP" id="MF_00144">
    <property type="entry name" value="tRNA_thiouridyl_MnmA"/>
    <property type="match status" value="1"/>
</dbReference>
<comment type="caution">
    <text evidence="14">The sequence shown here is derived from an EMBL/GenBank/DDBJ whole genome shotgun (WGS) entry which is preliminary data.</text>
</comment>
<evidence type="ECO:0000259" key="13">
    <source>
        <dbReference type="Pfam" id="PF20259"/>
    </source>
</evidence>
<evidence type="ECO:0000256" key="9">
    <source>
        <dbReference type="ARBA" id="ARBA00022884"/>
    </source>
</evidence>